<dbReference type="PANTHER" id="PTHR39186">
    <property type="entry name" value="DUF2071 FAMILY PROTEIN"/>
    <property type="match status" value="1"/>
</dbReference>
<dbReference type="PANTHER" id="PTHR39186:SF1">
    <property type="entry name" value="DUF2071 DOMAIN-CONTAINING PROTEIN"/>
    <property type="match status" value="1"/>
</dbReference>
<accession>A0AAU8DR44</accession>
<protein>
    <submittedName>
        <fullName evidence="1">DUF2071 domain-containing protein</fullName>
    </submittedName>
</protein>
<dbReference type="InterPro" id="IPR018644">
    <property type="entry name" value="DUF2071"/>
</dbReference>
<reference evidence="1" key="1">
    <citation type="submission" date="2024-05" db="EMBL/GenBank/DDBJ databases">
        <authorList>
            <person name="Cai S.Y."/>
            <person name="Jin L.M."/>
            <person name="Li H.R."/>
        </authorList>
    </citation>
    <scope>NUCLEOTIDE SEQUENCE</scope>
    <source>
        <strain evidence="1">A5-74</strain>
    </source>
</reference>
<dbReference type="InterPro" id="IPR023375">
    <property type="entry name" value="ADC_dom_sf"/>
</dbReference>
<organism evidence="1">
    <name type="scientific">Nakamurella sp. A5-74</name>
    <dbReference type="NCBI Taxonomy" id="3158264"/>
    <lineage>
        <taxon>Bacteria</taxon>
        <taxon>Bacillati</taxon>
        <taxon>Actinomycetota</taxon>
        <taxon>Actinomycetes</taxon>
        <taxon>Nakamurellales</taxon>
        <taxon>Nakamurellaceae</taxon>
        <taxon>Nakamurella</taxon>
    </lineage>
</organism>
<dbReference type="AlphaFoldDB" id="A0AAU8DR44"/>
<dbReference type="EMBL" id="CP159218">
    <property type="protein sequence ID" value="XCG64773.1"/>
    <property type="molecule type" value="Genomic_DNA"/>
</dbReference>
<dbReference type="Pfam" id="PF09844">
    <property type="entry name" value="DUF2071"/>
    <property type="match status" value="1"/>
</dbReference>
<proteinExistence type="predicted"/>
<sequence>MASLSPRAPELRRPWLMQQDWQHLTFVHWAIDPAMVADMMPRGVRPDTLDGATYVGLIPFRMHDAGPGRGPGVPYLGTFAETNVRLYSVDDHGRHGVVFRSLETTRLAVVLGARGLFGTPYMWARMSIDIKGDVITYSTRRRLPGPRSVGGTMRVRVGAPIDEPSPLEVFLTARFGLHTSWLSRPLWIPNAHPPWSLRQATLEHLDDGLVAAAGLPGITDRTPDSVVHSVGLRTEFGFPRRV</sequence>
<dbReference type="Gene3D" id="2.40.400.10">
    <property type="entry name" value="Acetoacetate decarboxylase-like"/>
    <property type="match status" value="1"/>
</dbReference>
<evidence type="ECO:0000313" key="1">
    <source>
        <dbReference type="EMBL" id="XCG64773.1"/>
    </source>
</evidence>
<gene>
    <name evidence="1" type="ORF">ABLG96_05515</name>
</gene>
<dbReference type="RefSeq" id="WP_353650385.1">
    <property type="nucleotide sequence ID" value="NZ_CP159218.1"/>
</dbReference>
<dbReference type="SUPFAM" id="SSF160104">
    <property type="entry name" value="Acetoacetate decarboxylase-like"/>
    <property type="match status" value="1"/>
</dbReference>
<name>A0AAU8DR44_9ACTN</name>